<dbReference type="RefSeq" id="XP_021881616.1">
    <property type="nucleotide sequence ID" value="XM_022024046.1"/>
</dbReference>
<dbReference type="InParanoid" id="A0A1Y2GNC6"/>
<name>A0A1Y2GNC6_9FUNG</name>
<sequence>MISHNLLEPCASPSFKTEAHCETPCSFPFRNQAEAFFCKRIDGYNKEEARRERVFTESAKQNDHDMICFLELDDNPSIGVDKNYGAMKAYEEEEDKENGNVKRRWDTSMIRPVYVIGRPMKVRLDDKTRHDRKDSGFLSEDDVFFCKEKHILSVTVSDPGSSAAATSITLKTKQDRKHGHSVAFASLQRIASRFICRS</sequence>
<protein>
    <submittedName>
        <fullName evidence="1">Uncharacterized protein</fullName>
    </submittedName>
</protein>
<organism evidence="1 2">
    <name type="scientific">Lobosporangium transversale</name>
    <dbReference type="NCBI Taxonomy" id="64571"/>
    <lineage>
        <taxon>Eukaryota</taxon>
        <taxon>Fungi</taxon>
        <taxon>Fungi incertae sedis</taxon>
        <taxon>Mucoromycota</taxon>
        <taxon>Mortierellomycotina</taxon>
        <taxon>Mortierellomycetes</taxon>
        <taxon>Mortierellales</taxon>
        <taxon>Mortierellaceae</taxon>
        <taxon>Lobosporangium</taxon>
    </lineage>
</organism>
<accession>A0A1Y2GNC6</accession>
<evidence type="ECO:0000313" key="2">
    <source>
        <dbReference type="Proteomes" id="UP000193648"/>
    </source>
</evidence>
<dbReference type="GeneID" id="33565890"/>
<reference evidence="1 2" key="1">
    <citation type="submission" date="2016-07" db="EMBL/GenBank/DDBJ databases">
        <title>Pervasive Adenine N6-methylation of Active Genes in Fungi.</title>
        <authorList>
            <consortium name="DOE Joint Genome Institute"/>
            <person name="Mondo S.J."/>
            <person name="Dannebaum R.O."/>
            <person name="Kuo R.C."/>
            <person name="Labutti K."/>
            <person name="Haridas S."/>
            <person name="Kuo A."/>
            <person name="Salamov A."/>
            <person name="Ahrendt S.R."/>
            <person name="Lipzen A."/>
            <person name="Sullivan W."/>
            <person name="Andreopoulos W.B."/>
            <person name="Clum A."/>
            <person name="Lindquist E."/>
            <person name="Daum C."/>
            <person name="Ramamoorthy G.K."/>
            <person name="Gryganskyi A."/>
            <person name="Culley D."/>
            <person name="Magnuson J.K."/>
            <person name="James T.Y."/>
            <person name="O'Malley M.A."/>
            <person name="Stajich J.E."/>
            <person name="Spatafora J.W."/>
            <person name="Visel A."/>
            <person name="Grigoriev I.V."/>
        </authorList>
    </citation>
    <scope>NUCLEOTIDE SEQUENCE [LARGE SCALE GENOMIC DNA]</scope>
    <source>
        <strain evidence="1 2">NRRL 3116</strain>
    </source>
</reference>
<dbReference type="Proteomes" id="UP000193648">
    <property type="component" value="Unassembled WGS sequence"/>
</dbReference>
<dbReference type="AlphaFoldDB" id="A0A1Y2GNC6"/>
<dbReference type="EMBL" id="MCFF01000017">
    <property type="protein sequence ID" value="ORZ16681.1"/>
    <property type="molecule type" value="Genomic_DNA"/>
</dbReference>
<proteinExistence type="predicted"/>
<keyword evidence="2" id="KW-1185">Reference proteome</keyword>
<gene>
    <name evidence="1" type="ORF">BCR41DRAFT_352952</name>
</gene>
<evidence type="ECO:0000313" key="1">
    <source>
        <dbReference type="EMBL" id="ORZ16681.1"/>
    </source>
</evidence>
<comment type="caution">
    <text evidence="1">The sequence shown here is derived from an EMBL/GenBank/DDBJ whole genome shotgun (WGS) entry which is preliminary data.</text>
</comment>